<dbReference type="EMBL" id="DF973825">
    <property type="protein sequence ID" value="GAU40797.1"/>
    <property type="molecule type" value="Genomic_DNA"/>
</dbReference>
<dbReference type="GO" id="GO:0003723">
    <property type="term" value="F:RNA binding"/>
    <property type="evidence" value="ECO:0007669"/>
    <property type="project" value="InterPro"/>
</dbReference>
<feature type="region of interest" description="Disordered" evidence="2">
    <location>
        <begin position="216"/>
        <end position="239"/>
    </location>
</feature>
<feature type="region of interest" description="Disordered" evidence="2">
    <location>
        <begin position="427"/>
        <end position="489"/>
    </location>
</feature>
<feature type="compositionally biased region" description="Basic and acidic residues" evidence="2">
    <location>
        <begin position="454"/>
        <end position="467"/>
    </location>
</feature>
<proteinExistence type="predicted"/>
<dbReference type="Gene3D" id="4.10.60.10">
    <property type="entry name" value="Zinc finger, CCHC-type"/>
    <property type="match status" value="1"/>
</dbReference>
<dbReference type="OrthoDB" id="1072921at2759"/>
<dbReference type="InterPro" id="IPR040183">
    <property type="entry name" value="THUMPD1-like"/>
</dbReference>
<dbReference type="AlphaFoldDB" id="A0A2Z6PBW9"/>
<keyword evidence="5" id="KW-1185">Reference proteome</keyword>
<keyword evidence="1" id="KW-0479">Metal-binding</keyword>
<dbReference type="Pfam" id="PF14223">
    <property type="entry name" value="Retrotran_gag_2"/>
    <property type="match status" value="1"/>
</dbReference>
<evidence type="ECO:0000313" key="5">
    <source>
        <dbReference type="Proteomes" id="UP000242715"/>
    </source>
</evidence>
<keyword evidence="1" id="KW-0863">Zinc-finger</keyword>
<dbReference type="SUPFAM" id="SSF57756">
    <property type="entry name" value="Retrovirus zinc finger-like domains"/>
    <property type="match status" value="1"/>
</dbReference>
<dbReference type="PANTHER" id="PTHR35317:SF11">
    <property type="entry name" value="CCHC-TYPE DOMAIN-CONTAINING PROTEIN"/>
    <property type="match status" value="1"/>
</dbReference>
<sequence>METDKNFSLAPPIFDGENYHAWAVKMSTYLEALDLWDAVEEDYEVQPLPANPTVAQMKNHKERKTRKSKAKACLFSAVSSTIFTRIMNLKSAKEIWDYLEKEYQGNERTKNLQILNLIREFKMLKMKEAETIKEYSNKLLGVVNKVRLLSKEFSDERIVQKILVSVPEKYESKISSLEETKDLSSISLVELVNALQAQEQRRMMREEASMEGALYVKGQNSGGGNKKPESSNNQNDGNFPPCPHCKKTNHHQRRCWWRPDIKCRKCGNMGHIEKICRSKSEEAKISTEQQKEEQLFVATCFATSNSSSDSWLIDRGCTNHMTNDHKLFKELIVSKIKIGNGDFILIKGKGTVAIESLDGLKFISDVLYVPDIYQNLLSVPQLVEKGFKVIFEDNWCLIKDVKGRDVFKVKMRAKSYALNLLKEAQVSEGGEEKENKNPKLDVGNSDNTSLDNETGEKTDNHKIDDMHAQAGDKANDDKGDVDSPKTTKDTADELPVVKQCCKTNVPTSDLGEKKVEEKSIDKLIKDELVELREKSKKRFAKLESGCNGVVFVQMRKKDEDKSPKDIVTRIVTSATSTRKHMSRFILRILPIEVSCYASKEEISKARFEILRDKLRLCSN</sequence>
<dbReference type="CDD" id="cd11717">
    <property type="entry name" value="THUMP_THUMPD1_like"/>
    <property type="match status" value="1"/>
</dbReference>
<dbReference type="SMART" id="SM00343">
    <property type="entry name" value="ZnF_C2HC"/>
    <property type="match status" value="2"/>
</dbReference>
<feature type="compositionally biased region" description="Basic and acidic residues" evidence="2">
    <location>
        <begin position="473"/>
        <end position="489"/>
    </location>
</feature>
<evidence type="ECO:0000313" key="4">
    <source>
        <dbReference type="EMBL" id="GAU40797.1"/>
    </source>
</evidence>
<dbReference type="InterPro" id="IPR036875">
    <property type="entry name" value="Znf_CCHC_sf"/>
</dbReference>
<dbReference type="GO" id="GO:0006400">
    <property type="term" value="P:tRNA modification"/>
    <property type="evidence" value="ECO:0007669"/>
    <property type="project" value="InterPro"/>
</dbReference>
<name>A0A2Z6PBW9_TRISU</name>
<protein>
    <recommendedName>
        <fullName evidence="3">CCHC-type domain-containing protein</fullName>
    </recommendedName>
</protein>
<keyword evidence="1" id="KW-0862">Zinc</keyword>
<dbReference type="PANTHER" id="PTHR35317">
    <property type="entry name" value="OS04G0629600 PROTEIN"/>
    <property type="match status" value="1"/>
</dbReference>
<dbReference type="PROSITE" id="PS50158">
    <property type="entry name" value="ZF_CCHC"/>
    <property type="match status" value="1"/>
</dbReference>
<evidence type="ECO:0000259" key="3">
    <source>
        <dbReference type="PROSITE" id="PS50158"/>
    </source>
</evidence>
<evidence type="ECO:0000256" key="1">
    <source>
        <dbReference type="PROSITE-ProRule" id="PRU00047"/>
    </source>
</evidence>
<feature type="domain" description="CCHC-type" evidence="3">
    <location>
        <begin position="262"/>
        <end position="278"/>
    </location>
</feature>
<dbReference type="InterPro" id="IPR001878">
    <property type="entry name" value="Znf_CCHC"/>
</dbReference>
<dbReference type="GO" id="GO:0008270">
    <property type="term" value="F:zinc ion binding"/>
    <property type="evidence" value="ECO:0007669"/>
    <property type="project" value="UniProtKB-KW"/>
</dbReference>
<feature type="compositionally biased region" description="Basic and acidic residues" evidence="2">
    <location>
        <begin position="430"/>
        <end position="439"/>
    </location>
</feature>
<dbReference type="Pfam" id="PF22936">
    <property type="entry name" value="Pol_BBD"/>
    <property type="match status" value="1"/>
</dbReference>
<dbReference type="Proteomes" id="UP000242715">
    <property type="component" value="Unassembled WGS sequence"/>
</dbReference>
<evidence type="ECO:0000256" key="2">
    <source>
        <dbReference type="SAM" id="MobiDB-lite"/>
    </source>
</evidence>
<dbReference type="InterPro" id="IPR054722">
    <property type="entry name" value="PolX-like_BBD"/>
</dbReference>
<gene>
    <name evidence="4" type="ORF">TSUD_348940</name>
</gene>
<organism evidence="4 5">
    <name type="scientific">Trifolium subterraneum</name>
    <name type="common">Subterranean clover</name>
    <dbReference type="NCBI Taxonomy" id="3900"/>
    <lineage>
        <taxon>Eukaryota</taxon>
        <taxon>Viridiplantae</taxon>
        <taxon>Streptophyta</taxon>
        <taxon>Embryophyta</taxon>
        <taxon>Tracheophyta</taxon>
        <taxon>Spermatophyta</taxon>
        <taxon>Magnoliopsida</taxon>
        <taxon>eudicotyledons</taxon>
        <taxon>Gunneridae</taxon>
        <taxon>Pentapetalae</taxon>
        <taxon>rosids</taxon>
        <taxon>fabids</taxon>
        <taxon>Fabales</taxon>
        <taxon>Fabaceae</taxon>
        <taxon>Papilionoideae</taxon>
        <taxon>50 kb inversion clade</taxon>
        <taxon>NPAAA clade</taxon>
        <taxon>Hologalegina</taxon>
        <taxon>IRL clade</taxon>
        <taxon>Trifolieae</taxon>
        <taxon>Trifolium</taxon>
    </lineage>
</organism>
<accession>A0A2Z6PBW9</accession>
<reference evidence="5" key="1">
    <citation type="journal article" date="2017" name="Front. Plant Sci.">
        <title>Climate Clever Clovers: New Paradigm to Reduce the Environmental Footprint of Ruminants by Breeding Low Methanogenic Forages Utilizing Haplotype Variation.</title>
        <authorList>
            <person name="Kaur P."/>
            <person name="Appels R."/>
            <person name="Bayer P.E."/>
            <person name="Keeble-Gagnere G."/>
            <person name="Wang J."/>
            <person name="Hirakawa H."/>
            <person name="Shirasawa K."/>
            <person name="Vercoe P."/>
            <person name="Stefanova K."/>
            <person name="Durmic Z."/>
            <person name="Nichols P."/>
            <person name="Revell C."/>
            <person name="Isobe S.N."/>
            <person name="Edwards D."/>
            <person name="Erskine W."/>
        </authorList>
    </citation>
    <scope>NUCLEOTIDE SEQUENCE [LARGE SCALE GENOMIC DNA]</scope>
    <source>
        <strain evidence="5">cv. Daliak</strain>
    </source>
</reference>